<dbReference type="Proteomes" id="UP000034883">
    <property type="component" value="Chromosome"/>
</dbReference>
<dbReference type="KEGG" id="samy:DB32_006692"/>
<name>A0A0F6W7L0_9BACT</name>
<proteinExistence type="predicted"/>
<evidence type="ECO:0000313" key="2">
    <source>
        <dbReference type="Proteomes" id="UP000034883"/>
    </source>
</evidence>
<gene>
    <name evidence="1" type="ORF">DB32_006692</name>
</gene>
<reference evidence="1 2" key="1">
    <citation type="submission" date="2015-03" db="EMBL/GenBank/DDBJ databases">
        <title>Genome assembly of Sandaracinus amylolyticus DSM 53668.</title>
        <authorList>
            <person name="Sharma G."/>
            <person name="Subramanian S."/>
        </authorList>
    </citation>
    <scope>NUCLEOTIDE SEQUENCE [LARGE SCALE GENOMIC DNA]</scope>
    <source>
        <strain evidence="1 2">DSM 53668</strain>
    </source>
</reference>
<accession>A0A0F6W7L0</accession>
<protein>
    <submittedName>
        <fullName evidence="1">Uncharacterized protein</fullName>
    </submittedName>
</protein>
<dbReference type="AlphaFoldDB" id="A0A0F6W7L0"/>
<sequence>MQSGGLVVRPVLSALIALLALSACVRRFEEPRLDEPHAIVKVRVVHHDSPGPQLSEDVRWNEYAVAVPEPMSGQPRESLRAVRVRPELAHWAFATTYFHTVTRMEMRIEYRTEQYACGTETTGFGATSSTRTRYCTRQVPEQRWVQVTDRIVDGACRAGVAHQPIAGAMYVVQYDYFGSDRCTVQCLRQLGAGDGSFRFVPCGAGEPPAETTVAGAGGALPPVPPAYR</sequence>
<dbReference type="STRING" id="927083.DB32_006692"/>
<keyword evidence="2" id="KW-1185">Reference proteome</keyword>
<organism evidence="1 2">
    <name type="scientific">Sandaracinus amylolyticus</name>
    <dbReference type="NCBI Taxonomy" id="927083"/>
    <lineage>
        <taxon>Bacteria</taxon>
        <taxon>Pseudomonadati</taxon>
        <taxon>Myxococcota</taxon>
        <taxon>Polyangia</taxon>
        <taxon>Polyangiales</taxon>
        <taxon>Sandaracinaceae</taxon>
        <taxon>Sandaracinus</taxon>
    </lineage>
</organism>
<evidence type="ECO:0000313" key="1">
    <source>
        <dbReference type="EMBL" id="AKF09543.1"/>
    </source>
</evidence>
<dbReference type="EMBL" id="CP011125">
    <property type="protein sequence ID" value="AKF09543.1"/>
    <property type="molecule type" value="Genomic_DNA"/>
</dbReference>